<name>A0ABW3CAG5_SPHXN</name>
<dbReference type="RefSeq" id="WP_381494991.1">
    <property type="nucleotide sequence ID" value="NZ_JBHTIK010000015.1"/>
</dbReference>
<dbReference type="EMBL" id="JBHTIK010000015">
    <property type="protein sequence ID" value="MFD0850531.1"/>
    <property type="molecule type" value="Genomic_DNA"/>
</dbReference>
<evidence type="ECO:0000313" key="3">
    <source>
        <dbReference type="Proteomes" id="UP001597124"/>
    </source>
</evidence>
<comment type="caution">
    <text evidence="2">The sequence shown here is derived from an EMBL/GenBank/DDBJ whole genome shotgun (WGS) entry which is preliminary data.</text>
</comment>
<organism evidence="2 3">
    <name type="scientific">Sphingosinicella xenopeptidilytica</name>
    <dbReference type="NCBI Taxonomy" id="364098"/>
    <lineage>
        <taxon>Bacteria</taxon>
        <taxon>Pseudomonadati</taxon>
        <taxon>Pseudomonadota</taxon>
        <taxon>Alphaproteobacteria</taxon>
        <taxon>Sphingomonadales</taxon>
        <taxon>Sphingosinicellaceae</taxon>
        <taxon>Sphingosinicella</taxon>
    </lineage>
</organism>
<feature type="region of interest" description="Disordered" evidence="1">
    <location>
        <begin position="293"/>
        <end position="367"/>
    </location>
</feature>
<dbReference type="Proteomes" id="UP001597124">
    <property type="component" value="Unassembled WGS sequence"/>
</dbReference>
<feature type="compositionally biased region" description="Acidic residues" evidence="1">
    <location>
        <begin position="342"/>
        <end position="367"/>
    </location>
</feature>
<dbReference type="InterPro" id="IPR043519">
    <property type="entry name" value="NT_sf"/>
</dbReference>
<accession>A0ABW3CAG5</accession>
<feature type="compositionally biased region" description="Basic and acidic residues" evidence="1">
    <location>
        <begin position="294"/>
        <end position="304"/>
    </location>
</feature>
<dbReference type="SUPFAM" id="SSF81301">
    <property type="entry name" value="Nucleotidyltransferase"/>
    <property type="match status" value="1"/>
</dbReference>
<proteinExistence type="predicted"/>
<evidence type="ECO:0000313" key="2">
    <source>
        <dbReference type="EMBL" id="MFD0850531.1"/>
    </source>
</evidence>
<feature type="region of interest" description="Disordered" evidence="1">
    <location>
        <begin position="1"/>
        <end position="25"/>
    </location>
</feature>
<dbReference type="Gene3D" id="3.30.460.10">
    <property type="entry name" value="Beta Polymerase, domain 2"/>
    <property type="match status" value="1"/>
</dbReference>
<reference evidence="3" key="1">
    <citation type="journal article" date="2019" name="Int. J. Syst. Evol. Microbiol.">
        <title>The Global Catalogue of Microorganisms (GCM) 10K type strain sequencing project: providing services to taxonomists for standard genome sequencing and annotation.</title>
        <authorList>
            <consortium name="The Broad Institute Genomics Platform"/>
            <consortium name="The Broad Institute Genome Sequencing Center for Infectious Disease"/>
            <person name="Wu L."/>
            <person name="Ma J."/>
        </authorList>
    </citation>
    <scope>NUCLEOTIDE SEQUENCE [LARGE SCALE GENOMIC DNA]</scope>
    <source>
        <strain evidence="3">CCUG 52537</strain>
    </source>
</reference>
<gene>
    <name evidence="2" type="ORF">ACFQ00_19540</name>
</gene>
<keyword evidence="3" id="KW-1185">Reference proteome</keyword>
<protein>
    <submittedName>
        <fullName evidence="2">Uncharacterized protein</fullName>
    </submittedName>
</protein>
<evidence type="ECO:0000256" key="1">
    <source>
        <dbReference type="SAM" id="MobiDB-lite"/>
    </source>
</evidence>
<sequence length="367" mass="40578">MSGEEEAPGTAAAAGHSSVRPRRSACKPSETEYFASHGAALGFPDPLERGKRIYDFNLSGARNYLQLDGLMGELTAFLVELASDYAGGRPELLYYPAKPTDLQLLVKPYASMLTKVYRINCLQNRNYPAAPRDGLVEYATLYSHPKMNDLIRTRLVCKYMDGPRFVAEGIEHFCERREFGYRSYPMHSETGYHAWHCYIRTPVDMAVGDAVEARDIWLELQVTTQLAESITALTHGLYETNRTSVSDRSSTEWRWNPRTQQFRSAYLGHTLHLLEGIIQTFRDEVLGLEPPFAEGEKEAGKADAGRSAPGATDNEDVAQGGLDADIAPLPPESDGEKAAGEEAADEDATDDSGEPAEALDDEDERTS</sequence>